<dbReference type="GO" id="GO:0016020">
    <property type="term" value="C:membrane"/>
    <property type="evidence" value="ECO:0007669"/>
    <property type="project" value="TreeGrafter"/>
</dbReference>
<name>A0A0H5BD86_BLAVI</name>
<evidence type="ECO:0000256" key="1">
    <source>
        <dbReference type="ARBA" id="ARBA00006484"/>
    </source>
</evidence>
<accession>A0A0H5BD86</accession>
<reference evidence="5" key="2">
    <citation type="submission" date="2015-11" db="EMBL/GenBank/DDBJ databases">
        <authorList>
            <person name="Zhang Y."/>
            <person name="Guo Z."/>
        </authorList>
    </citation>
    <scope>NUCLEOTIDE SEQUENCE</scope>
    <source>
        <strain evidence="5">1</strain>
    </source>
</reference>
<dbReference type="PANTHER" id="PTHR44196">
    <property type="entry name" value="DEHYDROGENASE/REDUCTASE SDR FAMILY MEMBER 7B"/>
    <property type="match status" value="1"/>
</dbReference>
<dbReference type="Gene3D" id="3.40.50.720">
    <property type="entry name" value="NAD(P)-binding Rossmann-like Domain"/>
    <property type="match status" value="1"/>
</dbReference>
<dbReference type="InterPro" id="IPR036291">
    <property type="entry name" value="NAD(P)-bd_dom_sf"/>
</dbReference>
<evidence type="ECO:0000313" key="5">
    <source>
        <dbReference type="EMBL" id="CUU42573.1"/>
    </source>
</evidence>
<protein>
    <submittedName>
        <fullName evidence="4 5">Oxidoreductase</fullName>
        <ecNumber evidence="5">1.-.-.-</ecNumber>
    </submittedName>
</protein>
<evidence type="ECO:0000313" key="6">
    <source>
        <dbReference type="Proteomes" id="UP000065734"/>
    </source>
</evidence>
<dbReference type="STRING" id="1079.BVIR_2141"/>
<dbReference type="InterPro" id="IPR002347">
    <property type="entry name" value="SDR_fam"/>
</dbReference>
<dbReference type="PRINTS" id="PR00080">
    <property type="entry name" value="SDRFAMILY"/>
</dbReference>
<proteinExistence type="inferred from homology"/>
<dbReference type="Proteomes" id="UP000065734">
    <property type="component" value="Chromosome I"/>
</dbReference>
<dbReference type="EMBL" id="AP014854">
    <property type="protein sequence ID" value="BAS00183.1"/>
    <property type="molecule type" value="Genomic_DNA"/>
</dbReference>
<dbReference type="OrthoDB" id="335726at2"/>
<dbReference type="SUPFAM" id="SSF51735">
    <property type="entry name" value="NAD(P)-binding Rossmann-fold domains"/>
    <property type="match status" value="1"/>
</dbReference>
<sequence length="257" mass="27315">MSAPRVWITGASSGIGYALALELARRGRRVVATARRADALAGLVAAASGLDGSIRAEPADVTNADALEALVARIEAEEGPIDVAVLNAGLYMPVRAEDFDRALFETTFAVNLGGTVNALAPILPRMLARSRGRIAVVASVAGYGGLPTSAAYGATKAALINLAESLKFDCDRHGVMVQVINPGFVDTPATAVNPFPMPFLLTVEEAARRIADGLDTDRFEITFPRRLAWILKAINLLPYRLYFPLVARATGWNKPAE</sequence>
<dbReference type="Pfam" id="PF00106">
    <property type="entry name" value="adh_short"/>
    <property type="match status" value="1"/>
</dbReference>
<dbReference type="EC" id="1.-.-.-" evidence="5"/>
<comment type="similarity">
    <text evidence="1 3">Belongs to the short-chain dehydrogenases/reductases (SDR) family.</text>
</comment>
<gene>
    <name evidence="4" type="ORF">BV133_2589</name>
    <name evidence="5" type="ORF">BVIRIDIS_15860</name>
</gene>
<organism evidence="5 6">
    <name type="scientific">Blastochloris viridis</name>
    <name type="common">Rhodopseudomonas viridis</name>
    <dbReference type="NCBI Taxonomy" id="1079"/>
    <lineage>
        <taxon>Bacteria</taxon>
        <taxon>Pseudomonadati</taxon>
        <taxon>Pseudomonadota</taxon>
        <taxon>Alphaproteobacteria</taxon>
        <taxon>Hyphomicrobiales</taxon>
        <taxon>Blastochloridaceae</taxon>
        <taxon>Blastochloris</taxon>
    </lineage>
</organism>
<dbReference type="EMBL" id="LN907867">
    <property type="protein sequence ID" value="CUU42573.1"/>
    <property type="molecule type" value="Genomic_DNA"/>
</dbReference>
<reference evidence="4" key="1">
    <citation type="journal article" date="2015" name="Genome Announc.">
        <title>Complete Genome Sequence of the Bacteriochlorophyll b-Producing Photosynthetic Bacterium Blastochloris viridis.</title>
        <authorList>
            <person name="Tsukatani Y."/>
            <person name="Hirose Y."/>
            <person name="Harada J."/>
            <person name="Misawa N."/>
            <person name="Mori K."/>
            <person name="Inoue K."/>
            <person name="Tamiaki H."/>
        </authorList>
    </citation>
    <scope>NUCLEOTIDE SEQUENCE [LARGE SCALE GENOMIC DNA]</scope>
    <source>
        <strain evidence="4">DSM 133</strain>
    </source>
</reference>
<dbReference type="PANTHER" id="PTHR44196:SF1">
    <property type="entry name" value="DEHYDROGENASE_REDUCTASE SDR FAMILY MEMBER 7B"/>
    <property type="match status" value="1"/>
</dbReference>
<dbReference type="PRINTS" id="PR00081">
    <property type="entry name" value="GDHRDH"/>
</dbReference>
<evidence type="ECO:0000256" key="2">
    <source>
        <dbReference type="ARBA" id="ARBA00023002"/>
    </source>
</evidence>
<keyword evidence="2 5" id="KW-0560">Oxidoreductase</keyword>
<dbReference type="RefSeq" id="WP_055037603.1">
    <property type="nucleotide sequence ID" value="NZ_AP014854.2"/>
</dbReference>
<evidence type="ECO:0000256" key="3">
    <source>
        <dbReference type="RuleBase" id="RU000363"/>
    </source>
</evidence>
<dbReference type="PATRIC" id="fig|1079.6.peg.2222"/>
<dbReference type="GO" id="GO:0016491">
    <property type="term" value="F:oxidoreductase activity"/>
    <property type="evidence" value="ECO:0007669"/>
    <property type="project" value="UniProtKB-KW"/>
</dbReference>
<dbReference type="AlphaFoldDB" id="A0A0H5BD86"/>
<keyword evidence="6" id="KW-1185">Reference proteome</keyword>
<dbReference type="KEGG" id="bvr:BVIR_2141"/>
<evidence type="ECO:0000313" key="4">
    <source>
        <dbReference type="EMBL" id="BAS00183.1"/>
    </source>
</evidence>